<evidence type="ECO:0000256" key="1">
    <source>
        <dbReference type="SAM" id="MobiDB-lite"/>
    </source>
</evidence>
<evidence type="ECO:0000313" key="3">
    <source>
        <dbReference type="Proteomes" id="UP000039046"/>
    </source>
</evidence>
<name>A0A0A1SJB6_9HYPO</name>
<gene>
    <name evidence="2" type="ORF">VHEMI00439</name>
</gene>
<evidence type="ECO:0000313" key="2">
    <source>
        <dbReference type="EMBL" id="CEJ80243.1"/>
    </source>
</evidence>
<dbReference type="AlphaFoldDB" id="A0A0A1SJB6"/>
<dbReference type="PANTHER" id="PTHR28054:SF1">
    <property type="entry name" value="RNA POLYMERASE I-SPECIFIC TRANSCRIPTION INITIATION FACTOR RRN10"/>
    <property type="match status" value="1"/>
</dbReference>
<dbReference type="InterPro" id="IPR022793">
    <property type="entry name" value="Rrn10"/>
</dbReference>
<sequence>MVDLATQVSHDGNALGGLKKLPRAFLGDDGFVYDSAVPHRTKRALTSGSRGSDSMHINKKVDPAGARPDGFRNRRDVDWVNDLSYSFRSNISKGRAELQNQANLDQAIPKDKKSGGSRRKKKKSLEEILQYLSGNFPHNNFDSDGSSRSSSSRRNPLIRKRHVLFKKKRRQVNVFDSAAGVISGRPRYSRGKYGRWKPPKTIKDQLHSLPYAPDEVLFQRRNFPVRDAEKDIYFANEQKLRNSGEGILPDSDLLKTLHAFTSNFYASHRPASWKYRKIDMASMDATALLAFGILMEELAKDISRKGYRVLTEGQANKTADGAEIYDNIGDGATSLIGQHRIKRQRLGTDPQLDHLKSEGEESDRAGRKTSAKASRQLRDPFTSQIQKELLHYRKLKPLDSGRQRVGTRDSLYGSSGRPQIVATLPRINFSPDKESNQKRSKKRNKRDTVESRLESQSPSLATVPLFSSAPVVAGDDSDADTSDEASLSTESTGVPKHNITEPLQRVREASVELGGYGHNSPQARSSPVLQGSHTSASSSETSEADSDS</sequence>
<feature type="region of interest" description="Disordered" evidence="1">
    <location>
        <begin position="139"/>
        <end position="161"/>
    </location>
</feature>
<dbReference type="OrthoDB" id="2565191at2759"/>
<feature type="region of interest" description="Disordered" evidence="1">
    <location>
        <begin position="43"/>
        <end position="73"/>
    </location>
</feature>
<protein>
    <submittedName>
        <fullName evidence="2">Uncharacterized protein</fullName>
    </submittedName>
</protein>
<feature type="region of interest" description="Disordered" evidence="1">
    <location>
        <begin position="98"/>
        <end position="123"/>
    </location>
</feature>
<dbReference type="STRING" id="1531966.A0A0A1SJB6"/>
<feature type="compositionally biased region" description="Polar residues" evidence="1">
    <location>
        <begin position="519"/>
        <end position="533"/>
    </location>
</feature>
<accession>A0A0A1SJB6</accession>
<organism evidence="2 3">
    <name type="scientific">[Torrubiella] hemipterigena</name>
    <dbReference type="NCBI Taxonomy" id="1531966"/>
    <lineage>
        <taxon>Eukaryota</taxon>
        <taxon>Fungi</taxon>
        <taxon>Dikarya</taxon>
        <taxon>Ascomycota</taxon>
        <taxon>Pezizomycotina</taxon>
        <taxon>Sordariomycetes</taxon>
        <taxon>Hypocreomycetidae</taxon>
        <taxon>Hypocreales</taxon>
        <taxon>Clavicipitaceae</taxon>
        <taxon>Clavicipitaceae incertae sedis</taxon>
        <taxon>'Torrubiella' clade</taxon>
    </lineage>
</organism>
<feature type="compositionally biased region" description="Basic and acidic residues" evidence="1">
    <location>
        <begin position="351"/>
        <end position="366"/>
    </location>
</feature>
<dbReference type="Proteomes" id="UP000039046">
    <property type="component" value="Unassembled WGS sequence"/>
</dbReference>
<proteinExistence type="predicted"/>
<feature type="region of interest" description="Disordered" evidence="1">
    <location>
        <begin position="343"/>
        <end position="382"/>
    </location>
</feature>
<dbReference type="GO" id="GO:0006360">
    <property type="term" value="P:transcription by RNA polymerase I"/>
    <property type="evidence" value="ECO:0007669"/>
    <property type="project" value="InterPro"/>
</dbReference>
<keyword evidence="3" id="KW-1185">Reference proteome</keyword>
<dbReference type="PANTHER" id="PTHR28054">
    <property type="entry name" value="RNA POLYMERASE I-SPECIFIC TRANSCRIPTION INITIATION FACTOR RRN10"/>
    <property type="match status" value="1"/>
</dbReference>
<dbReference type="HOGENOM" id="CLU_497137_0_0_1"/>
<reference evidence="2 3" key="1">
    <citation type="journal article" date="2015" name="Genome Announc.">
        <title>Draft Genome Sequence and Gene Annotation of the Entomopathogenic Fungus Verticillium hemipterigenum.</title>
        <authorList>
            <person name="Horn F."/>
            <person name="Habel A."/>
            <person name="Scharf D.H."/>
            <person name="Dworschak J."/>
            <person name="Brakhage A.A."/>
            <person name="Guthke R."/>
            <person name="Hertweck C."/>
            <person name="Linde J."/>
        </authorList>
    </citation>
    <scope>NUCLEOTIDE SEQUENCE [LARGE SCALE GENOMIC DNA]</scope>
</reference>
<dbReference type="EMBL" id="CDHN01000001">
    <property type="protein sequence ID" value="CEJ80243.1"/>
    <property type="molecule type" value="Genomic_DNA"/>
</dbReference>
<feature type="region of interest" description="Disordered" evidence="1">
    <location>
        <begin position="400"/>
        <end position="548"/>
    </location>
</feature>